<name>A0A1B7JTY1_9GAMM</name>
<reference evidence="2 3" key="1">
    <citation type="submission" date="2016-04" db="EMBL/GenBank/DDBJ databases">
        <title>ATOL: Assembling a taxonomically balanced genome-scale reconstruction of the evolutionary history of the Enterobacteriaceae.</title>
        <authorList>
            <person name="Plunkett G.III."/>
            <person name="Neeno-Eckwall E.C."/>
            <person name="Glasner J.D."/>
            <person name="Perna N.T."/>
        </authorList>
    </citation>
    <scope>NUCLEOTIDE SEQUENCE [LARGE SCALE GENOMIC DNA]</scope>
    <source>
        <strain evidence="2 3">ATCC 35613</strain>
    </source>
</reference>
<evidence type="ECO:0000313" key="2">
    <source>
        <dbReference type="EMBL" id="OAT51376.1"/>
    </source>
</evidence>
<protein>
    <recommendedName>
        <fullName evidence="1">Surface presentation of antigen domain-containing protein</fullName>
    </recommendedName>
</protein>
<dbReference type="PATRIC" id="fig|1354272.4.peg.2350"/>
<dbReference type="RefSeq" id="WP_068908955.1">
    <property type="nucleotide sequence ID" value="NZ_LXEW01000032.1"/>
</dbReference>
<comment type="caution">
    <text evidence="2">The sequence shown here is derived from an EMBL/GenBank/DDBJ whole genome shotgun (WGS) entry which is preliminary data.</text>
</comment>
<keyword evidence="3" id="KW-1185">Reference proteome</keyword>
<proteinExistence type="predicted"/>
<evidence type="ECO:0000259" key="1">
    <source>
        <dbReference type="Pfam" id="PF02510"/>
    </source>
</evidence>
<sequence length="472" mass="52544">MSAIKSISSESISGAEIESPLTPFKPNNILFGDKHIAKKMAEAIVQKKIVWAACNKKSPKNFEETAIPLISYFPINKSEITLPKKLSLSFKSEKPIVIESNMDVNVDENDIVLNDFVVNNVEDENLLNTTSMATPIFPITIGVGKKSISDNLEINHMVNFLGKNSPSNIPSGQNKSGKPIPIKQSKYTGVTINSVLKDNQVIEKNTLHVMLSENLSENKPITQPANLFSHDVAPLDLLGKKSSRLISDYSNANINNDSLSKIPLAENSSHEQYLDILNKTPSLLFEAKNNEFPTNKLVDVLKEKSPVLIDSQSISTVKEVANPLSGEEQRVQNLPEAESLELTALPKNSVMQSITDVLIRPQALPQMKEPAPKNYKQVALVETREASGVGIEKKSAARSLTYAFNGWQNEPSVTFELATKGELIGSTYSHEVQHALYENKHLFDGEHSVYIRREENRDEQRNQQHQHQQEED</sequence>
<dbReference type="InterPro" id="IPR056746">
    <property type="entry name" value="SPAN_dom"/>
</dbReference>
<evidence type="ECO:0000313" key="3">
    <source>
        <dbReference type="Proteomes" id="UP000078224"/>
    </source>
</evidence>
<accession>A0A1B7JTY1</accession>
<feature type="domain" description="Surface presentation of antigen" evidence="1">
    <location>
        <begin position="395"/>
        <end position="471"/>
    </location>
</feature>
<dbReference type="Pfam" id="PF02510">
    <property type="entry name" value="SPAN"/>
    <property type="match status" value="1"/>
</dbReference>
<dbReference type="EMBL" id="LXEW01000032">
    <property type="protein sequence ID" value="OAT51376.1"/>
    <property type="molecule type" value="Genomic_DNA"/>
</dbReference>
<organism evidence="2 3">
    <name type="scientific">Providencia heimbachae ATCC 35613</name>
    <dbReference type="NCBI Taxonomy" id="1354272"/>
    <lineage>
        <taxon>Bacteria</taxon>
        <taxon>Pseudomonadati</taxon>
        <taxon>Pseudomonadota</taxon>
        <taxon>Gammaproteobacteria</taxon>
        <taxon>Enterobacterales</taxon>
        <taxon>Morganellaceae</taxon>
        <taxon>Providencia</taxon>
    </lineage>
</organism>
<gene>
    <name evidence="2" type="ORF">M998_2313</name>
</gene>
<dbReference type="OrthoDB" id="6467097at2"/>
<dbReference type="AlphaFoldDB" id="A0A1B7JTY1"/>
<dbReference type="Proteomes" id="UP000078224">
    <property type="component" value="Unassembled WGS sequence"/>
</dbReference>